<feature type="non-terminal residue" evidence="3">
    <location>
        <position position="35"/>
    </location>
</feature>
<reference evidence="3" key="1">
    <citation type="submission" date="2018-06" db="EMBL/GenBank/DDBJ databases">
        <authorList>
            <person name="Zhirakovskaya E."/>
        </authorList>
    </citation>
    <scope>NUCLEOTIDE SEQUENCE</scope>
</reference>
<dbReference type="EMBL" id="UOGJ01000081">
    <property type="protein sequence ID" value="VAX36123.1"/>
    <property type="molecule type" value="Genomic_DNA"/>
</dbReference>
<dbReference type="Pfam" id="PF14294">
    <property type="entry name" value="DUF4372"/>
    <property type="match status" value="1"/>
</dbReference>
<evidence type="ECO:0000259" key="1">
    <source>
        <dbReference type="Pfam" id="PF14294"/>
    </source>
</evidence>
<protein>
    <recommendedName>
        <fullName evidence="1">DUF4372 domain-containing protein</fullName>
    </recommendedName>
</protein>
<sequence length="35" mass="4205">MNTGKLVFAQVMDFLPLHEFRKCVKRYQGNYKVKD</sequence>
<evidence type="ECO:0000313" key="2">
    <source>
        <dbReference type="EMBL" id="VAX34831.1"/>
    </source>
</evidence>
<proteinExistence type="predicted"/>
<accession>A0A3B1DH75</accession>
<organism evidence="3">
    <name type="scientific">hydrothermal vent metagenome</name>
    <dbReference type="NCBI Taxonomy" id="652676"/>
    <lineage>
        <taxon>unclassified sequences</taxon>
        <taxon>metagenomes</taxon>
        <taxon>ecological metagenomes</taxon>
    </lineage>
</organism>
<dbReference type="InterPro" id="IPR025399">
    <property type="entry name" value="DUF4372"/>
</dbReference>
<dbReference type="AlphaFoldDB" id="A0A3B1DH75"/>
<dbReference type="EMBL" id="UOGJ01000009">
    <property type="protein sequence ID" value="VAX34831.1"/>
    <property type="molecule type" value="Genomic_DNA"/>
</dbReference>
<gene>
    <name evidence="3" type="ORF">MNBD_UNCLBAC01-1332</name>
    <name evidence="2" type="ORF">MNBD_UNCLBAC01-1470</name>
</gene>
<name>A0A3B1DH75_9ZZZZ</name>
<feature type="domain" description="DUF4372" evidence="1">
    <location>
        <begin position="3"/>
        <end position="34"/>
    </location>
</feature>
<evidence type="ECO:0000313" key="3">
    <source>
        <dbReference type="EMBL" id="VAX36123.1"/>
    </source>
</evidence>